<dbReference type="PANTHER" id="PTHR10693:SF20">
    <property type="entry name" value="AT27578P"/>
    <property type="match status" value="1"/>
</dbReference>
<evidence type="ECO:0000256" key="2">
    <source>
        <dbReference type="PROSITE-ProRule" id="PRU00176"/>
    </source>
</evidence>
<dbReference type="InterPro" id="IPR039539">
    <property type="entry name" value="Ras_GTPase_bind_prot"/>
</dbReference>
<evidence type="ECO:0000259" key="3">
    <source>
        <dbReference type="PROSITE" id="PS50102"/>
    </source>
</evidence>
<protein>
    <recommendedName>
        <fullName evidence="3">RRM domain-containing protein</fullName>
    </recommendedName>
</protein>
<accession>A0A834XQI8</accession>
<dbReference type="Pfam" id="PF00076">
    <property type="entry name" value="RRM_1"/>
    <property type="match status" value="1"/>
</dbReference>
<proteinExistence type="predicted"/>
<dbReference type="SUPFAM" id="SSF54928">
    <property type="entry name" value="RNA-binding domain, RBD"/>
    <property type="match status" value="1"/>
</dbReference>
<evidence type="ECO:0000256" key="1">
    <source>
        <dbReference type="ARBA" id="ARBA00022884"/>
    </source>
</evidence>
<gene>
    <name evidence="4" type="ORF">HCN44_000836</name>
</gene>
<dbReference type="InterPro" id="IPR000504">
    <property type="entry name" value="RRM_dom"/>
</dbReference>
<dbReference type="Proteomes" id="UP000639338">
    <property type="component" value="Unassembled WGS sequence"/>
</dbReference>
<dbReference type="GO" id="GO:0003729">
    <property type="term" value="F:mRNA binding"/>
    <property type="evidence" value="ECO:0007669"/>
    <property type="project" value="TreeGrafter"/>
</dbReference>
<reference evidence="4 5" key="1">
    <citation type="submission" date="2020-08" db="EMBL/GenBank/DDBJ databases">
        <title>Aphidius gifuensis genome sequencing and assembly.</title>
        <authorList>
            <person name="Du Z."/>
        </authorList>
    </citation>
    <scope>NUCLEOTIDE SEQUENCE [LARGE SCALE GENOMIC DNA]</scope>
    <source>
        <strain evidence="4">YNYX2018</strain>
        <tissue evidence="4">Adults</tissue>
    </source>
</reference>
<evidence type="ECO:0000313" key="5">
    <source>
        <dbReference type="Proteomes" id="UP000639338"/>
    </source>
</evidence>
<dbReference type="OrthoDB" id="9972865at2759"/>
<dbReference type="GO" id="GO:0005829">
    <property type="term" value="C:cytosol"/>
    <property type="evidence" value="ECO:0007669"/>
    <property type="project" value="TreeGrafter"/>
</dbReference>
<comment type="caution">
    <text evidence="4">The sequence shown here is derived from an EMBL/GenBank/DDBJ whole genome shotgun (WGS) entry which is preliminary data.</text>
</comment>
<dbReference type="SMART" id="SM00360">
    <property type="entry name" value="RRM"/>
    <property type="match status" value="1"/>
</dbReference>
<dbReference type="PANTHER" id="PTHR10693">
    <property type="entry name" value="RAS GTPASE-ACTIVATING PROTEIN-BINDING PROTEIN"/>
    <property type="match status" value="1"/>
</dbReference>
<keyword evidence="5" id="KW-1185">Reference proteome</keyword>
<sequence length="114" mass="13058">MHKENKCRNWPDHHQLFVGNVPHQASESKLRIIFERFGKVVDLHLHCKTTGSKGPQGQNNLTGVPNYGFVTFEDYAVVAKVLKALPIYYPDDKGLKLNIEEKEINQKVKMKVIT</sequence>
<dbReference type="InterPro" id="IPR012677">
    <property type="entry name" value="Nucleotide-bd_a/b_plait_sf"/>
</dbReference>
<dbReference type="AlphaFoldDB" id="A0A834XQI8"/>
<organism evidence="4 5">
    <name type="scientific">Aphidius gifuensis</name>
    <name type="common">Parasitoid wasp</name>
    <dbReference type="NCBI Taxonomy" id="684658"/>
    <lineage>
        <taxon>Eukaryota</taxon>
        <taxon>Metazoa</taxon>
        <taxon>Ecdysozoa</taxon>
        <taxon>Arthropoda</taxon>
        <taxon>Hexapoda</taxon>
        <taxon>Insecta</taxon>
        <taxon>Pterygota</taxon>
        <taxon>Neoptera</taxon>
        <taxon>Endopterygota</taxon>
        <taxon>Hymenoptera</taxon>
        <taxon>Apocrita</taxon>
        <taxon>Ichneumonoidea</taxon>
        <taxon>Braconidae</taxon>
        <taxon>Aphidiinae</taxon>
        <taxon>Aphidius</taxon>
    </lineage>
</organism>
<dbReference type="EMBL" id="JACMRX010000004">
    <property type="protein sequence ID" value="KAF7991031.1"/>
    <property type="molecule type" value="Genomic_DNA"/>
</dbReference>
<dbReference type="Gene3D" id="3.30.70.330">
    <property type="match status" value="1"/>
</dbReference>
<name>A0A834XQI8_APHGI</name>
<dbReference type="GO" id="GO:1990904">
    <property type="term" value="C:ribonucleoprotein complex"/>
    <property type="evidence" value="ECO:0007669"/>
    <property type="project" value="TreeGrafter"/>
</dbReference>
<dbReference type="InterPro" id="IPR035979">
    <property type="entry name" value="RBD_domain_sf"/>
</dbReference>
<evidence type="ECO:0000313" key="4">
    <source>
        <dbReference type="EMBL" id="KAF7991031.1"/>
    </source>
</evidence>
<keyword evidence="1 2" id="KW-0694">RNA-binding</keyword>
<feature type="domain" description="RRM" evidence="3">
    <location>
        <begin position="14"/>
        <end position="102"/>
    </location>
</feature>
<dbReference type="PROSITE" id="PS50102">
    <property type="entry name" value="RRM"/>
    <property type="match status" value="1"/>
</dbReference>